<evidence type="ECO:0000256" key="2">
    <source>
        <dbReference type="ARBA" id="ARBA00022448"/>
    </source>
</evidence>
<feature type="chain" id="PRO_5045828704" evidence="4">
    <location>
        <begin position="22"/>
        <end position="404"/>
    </location>
</feature>
<evidence type="ECO:0000313" key="5">
    <source>
        <dbReference type="EMBL" id="GAA6501497.1"/>
    </source>
</evidence>
<feature type="signal peptide" evidence="4">
    <location>
        <begin position="1"/>
        <end position="21"/>
    </location>
</feature>
<evidence type="ECO:0000256" key="1">
    <source>
        <dbReference type="ARBA" id="ARBA00008520"/>
    </source>
</evidence>
<reference evidence="5 6" key="1">
    <citation type="submission" date="2024-04" db="EMBL/GenBank/DDBJ databases">
        <title>Defined microbial consortia suppress multidrug-resistant proinflammatory Enterobacteriaceae via ecological control.</title>
        <authorList>
            <person name="Furuichi M."/>
            <person name="Kawaguchi T."/>
            <person name="Pust M."/>
            <person name="Yasuma K."/>
            <person name="Plichta D."/>
            <person name="Hasegawa N."/>
            <person name="Ohya T."/>
            <person name="Bhattarai S."/>
            <person name="Sasajima S."/>
            <person name="Aoto Y."/>
            <person name="Tuganbaev T."/>
            <person name="Yaginuma M."/>
            <person name="Ueda M."/>
            <person name="Okahashi N."/>
            <person name="Amafuji K."/>
            <person name="Kiridooshi Y."/>
            <person name="Sugita K."/>
            <person name="Strazar M."/>
            <person name="Skelly A."/>
            <person name="Suda W."/>
            <person name="Hattori M."/>
            <person name="Nakamoto N."/>
            <person name="Caballero S."/>
            <person name="Norman J."/>
            <person name="Olle B."/>
            <person name="Tanoue T."/>
            <person name="Arita M."/>
            <person name="Bucci V."/>
            <person name="Atarashi K."/>
            <person name="Xavier R."/>
            <person name="Honda K."/>
        </authorList>
    </citation>
    <scope>NUCLEOTIDE SEQUENCE [LARGE SCALE GENOMIC DNA]</scope>
    <source>
        <strain evidence="6">k34-0107-D12</strain>
    </source>
</reference>
<dbReference type="Gene3D" id="3.40.190.10">
    <property type="entry name" value="Periplasmic binding protein-like II"/>
    <property type="match status" value="1"/>
</dbReference>
<keyword evidence="6" id="KW-1185">Reference proteome</keyword>
<dbReference type="Proteomes" id="UP001600941">
    <property type="component" value="Unassembled WGS sequence"/>
</dbReference>
<dbReference type="SUPFAM" id="SSF53850">
    <property type="entry name" value="Periplasmic binding protein-like II"/>
    <property type="match status" value="1"/>
</dbReference>
<comment type="caution">
    <text evidence="5">The sequence shown here is derived from an EMBL/GenBank/DDBJ whole genome shotgun (WGS) entry which is preliminary data.</text>
</comment>
<dbReference type="RefSeq" id="WP_227211202.1">
    <property type="nucleotide sequence ID" value="NZ_BAABZQ010000001.1"/>
</dbReference>
<proteinExistence type="inferred from homology"/>
<comment type="similarity">
    <text evidence="1">Belongs to the bacterial solute-binding protein 1 family.</text>
</comment>
<dbReference type="EMBL" id="BAABZQ010000001">
    <property type="protein sequence ID" value="GAA6501497.1"/>
    <property type="molecule type" value="Genomic_DNA"/>
</dbReference>
<evidence type="ECO:0000256" key="3">
    <source>
        <dbReference type="ARBA" id="ARBA00022729"/>
    </source>
</evidence>
<dbReference type="Pfam" id="PF13416">
    <property type="entry name" value="SBP_bac_8"/>
    <property type="match status" value="1"/>
</dbReference>
<protein>
    <submittedName>
        <fullName evidence="5">Sugar ABC transporter substrate-binding protein</fullName>
    </submittedName>
</protein>
<gene>
    <name evidence="5" type="ORF">K340107D12_43130</name>
</gene>
<evidence type="ECO:0000313" key="6">
    <source>
        <dbReference type="Proteomes" id="UP001600941"/>
    </source>
</evidence>
<dbReference type="PANTHER" id="PTHR30061">
    <property type="entry name" value="MALTOSE-BINDING PERIPLASMIC PROTEIN"/>
    <property type="match status" value="1"/>
</dbReference>
<dbReference type="InterPro" id="IPR006059">
    <property type="entry name" value="SBP"/>
</dbReference>
<keyword evidence="2" id="KW-0813">Transport</keyword>
<name>A0ABQ0BYA1_9FIRM</name>
<dbReference type="PANTHER" id="PTHR30061:SF50">
    <property type="entry name" value="MALTOSE_MALTODEXTRIN-BINDING PERIPLASMIC PROTEIN"/>
    <property type="match status" value="1"/>
</dbReference>
<evidence type="ECO:0000256" key="4">
    <source>
        <dbReference type="SAM" id="SignalP"/>
    </source>
</evidence>
<keyword evidence="3 4" id="KW-0732">Signal</keyword>
<sequence>MKGIRSMVLVFCALCLAGCSAEGIRVEDGEKKEREELVLWSYYETEKQRTSMDELTDGFNASQEQYHLTWEYHGPVTEFSKRLAIGITQNQLPDMVIIDNPDMPSYVSMDKLEDITEAVKEIEDLDQYFPNAMESVEYEGRYYGLPFCCNNVALIYNKDILEQKKIAVPENWEQLETAAGSLTEEGRYGFAMSAVSGEQSAFQFASFMLSAGDELDQAGGEGTKRAFQFIQNMVEQGMMSRECVNWSQNDVARTFIAGECAMMENGPWVFPALDDAGINYGVAAFPGDQRYMGVRGGENIAVLKGKNKEGSVAFLKYYSQIDTMLNANLRANSLPPRKDVAKLFLKAKPEYGIILEQMENCISRTSFKNWSVLSEQLSEGQYEIITGVSTPEDVCSRIQEALKQ</sequence>
<organism evidence="5 6">
    <name type="scientific">Blautia parvula</name>
    <dbReference type="NCBI Taxonomy" id="2877527"/>
    <lineage>
        <taxon>Bacteria</taxon>
        <taxon>Bacillati</taxon>
        <taxon>Bacillota</taxon>
        <taxon>Clostridia</taxon>
        <taxon>Lachnospirales</taxon>
        <taxon>Lachnospiraceae</taxon>
        <taxon>Blautia</taxon>
    </lineage>
</organism>
<accession>A0ABQ0BYA1</accession>